<reference evidence="1" key="1">
    <citation type="journal article" date="2014" name="Int. J. Syst. Evol. Microbiol.">
        <title>Complete genome sequence of Corynebacterium casei LMG S-19264T (=DSM 44701T), isolated from a smear-ripened cheese.</title>
        <authorList>
            <consortium name="US DOE Joint Genome Institute (JGI-PGF)"/>
            <person name="Walter F."/>
            <person name="Albersmeier A."/>
            <person name="Kalinowski J."/>
            <person name="Ruckert C."/>
        </authorList>
    </citation>
    <scope>NUCLEOTIDE SEQUENCE</scope>
    <source>
        <strain evidence="1">NBRC 110023</strain>
    </source>
</reference>
<dbReference type="RefSeq" id="WP_284218586.1">
    <property type="nucleotide sequence ID" value="NZ_BSOT01000009.1"/>
</dbReference>
<reference evidence="1" key="2">
    <citation type="submission" date="2023-01" db="EMBL/GenBank/DDBJ databases">
        <title>Draft genome sequence of Agaribacter marinus strain NBRC 110023.</title>
        <authorList>
            <person name="Sun Q."/>
            <person name="Mori K."/>
        </authorList>
    </citation>
    <scope>NUCLEOTIDE SEQUENCE</scope>
    <source>
        <strain evidence="1">NBRC 110023</strain>
    </source>
</reference>
<sequence length="61" mass="6853">MEEDPGVFIGAGFDIDVNNWFIGGEYTYATTEDSIFPETTAYYINAGVRFGKVTPFIIFED</sequence>
<keyword evidence="2" id="KW-1185">Reference proteome</keyword>
<protein>
    <recommendedName>
        <fullName evidence="3">Outer membrane protein beta-barrel domain-containing protein</fullName>
    </recommendedName>
</protein>
<evidence type="ECO:0008006" key="3">
    <source>
        <dbReference type="Google" id="ProtNLM"/>
    </source>
</evidence>
<evidence type="ECO:0000313" key="2">
    <source>
        <dbReference type="Proteomes" id="UP001156601"/>
    </source>
</evidence>
<dbReference type="AlphaFoldDB" id="A0AA37WJJ2"/>
<proteinExistence type="predicted"/>
<name>A0AA37WJJ2_9ALTE</name>
<dbReference type="EMBL" id="BSOT01000009">
    <property type="protein sequence ID" value="GLR72197.1"/>
    <property type="molecule type" value="Genomic_DNA"/>
</dbReference>
<comment type="caution">
    <text evidence="1">The sequence shown here is derived from an EMBL/GenBank/DDBJ whole genome shotgun (WGS) entry which is preliminary data.</text>
</comment>
<dbReference type="Proteomes" id="UP001156601">
    <property type="component" value="Unassembled WGS sequence"/>
</dbReference>
<dbReference type="SUPFAM" id="SSF56935">
    <property type="entry name" value="Porins"/>
    <property type="match status" value="1"/>
</dbReference>
<accession>A0AA37WJJ2</accession>
<organism evidence="1 2">
    <name type="scientific">Agaribacter marinus</name>
    <dbReference type="NCBI Taxonomy" id="1431249"/>
    <lineage>
        <taxon>Bacteria</taxon>
        <taxon>Pseudomonadati</taxon>
        <taxon>Pseudomonadota</taxon>
        <taxon>Gammaproteobacteria</taxon>
        <taxon>Alteromonadales</taxon>
        <taxon>Alteromonadaceae</taxon>
        <taxon>Agaribacter</taxon>
    </lineage>
</organism>
<evidence type="ECO:0000313" key="1">
    <source>
        <dbReference type="EMBL" id="GLR72197.1"/>
    </source>
</evidence>
<gene>
    <name evidence="1" type="ORF">GCM10007852_31050</name>
</gene>